<dbReference type="PATRIC" id="fig|270351.10.peg.6564"/>
<geneLocation type="plasmid" evidence="3">
    <name>pMaq22A_1p DNA</name>
</geneLocation>
<feature type="compositionally biased region" description="Basic and acidic residues" evidence="1">
    <location>
        <begin position="35"/>
        <end position="54"/>
    </location>
</feature>
<keyword evidence="2" id="KW-0614">Plasmid</keyword>
<dbReference type="EMBL" id="AP014705">
    <property type="protein sequence ID" value="BAQ49487.1"/>
    <property type="molecule type" value="Genomic_DNA"/>
</dbReference>
<dbReference type="KEGG" id="maqu:Maq22A_1p36415"/>
<feature type="compositionally biased region" description="Basic and acidic residues" evidence="1">
    <location>
        <begin position="260"/>
        <end position="273"/>
    </location>
</feature>
<feature type="compositionally biased region" description="Low complexity" evidence="1">
    <location>
        <begin position="217"/>
        <end position="226"/>
    </location>
</feature>
<name>A0A0C6FQY5_9HYPH</name>
<protein>
    <submittedName>
        <fullName evidence="2">Uncharacterized protein</fullName>
    </submittedName>
</protein>
<feature type="compositionally biased region" description="Acidic residues" evidence="1">
    <location>
        <begin position="245"/>
        <end position="259"/>
    </location>
</feature>
<proteinExistence type="predicted"/>
<evidence type="ECO:0000256" key="1">
    <source>
        <dbReference type="SAM" id="MobiDB-lite"/>
    </source>
</evidence>
<reference evidence="2 3" key="1">
    <citation type="journal article" date="2015" name="Genome Announc.">
        <title>Complete Genome Sequence of Methylobacterium aquaticum Strain 22A, Isolated from Racomitrium japonicum Moss.</title>
        <authorList>
            <person name="Tani A."/>
            <person name="Ogura Y."/>
            <person name="Hayashi T."/>
            <person name="Kimbara K."/>
        </authorList>
    </citation>
    <scope>NUCLEOTIDE SEQUENCE [LARGE SCALE GENOMIC DNA]</scope>
    <source>
        <strain evidence="2 3">MA-22A</strain>
        <plasmid evidence="3">Plasmid pMaq22A_1p DNA</plasmid>
    </source>
</reference>
<reference evidence="3" key="2">
    <citation type="submission" date="2015-01" db="EMBL/GenBank/DDBJ databases">
        <title>Complete genome sequence of Methylobacterium aquaticum strain 22A.</title>
        <authorList>
            <person name="Tani A."/>
            <person name="Ogura Y."/>
            <person name="Hayashi T."/>
        </authorList>
    </citation>
    <scope>NUCLEOTIDE SEQUENCE [LARGE SCALE GENOMIC DNA]</scope>
    <source>
        <strain evidence="3">MA-22A</strain>
        <plasmid evidence="3">Plasmid pMaq22A_1p DNA</plasmid>
    </source>
</reference>
<organism evidence="2 3">
    <name type="scientific">Methylobacterium aquaticum</name>
    <dbReference type="NCBI Taxonomy" id="270351"/>
    <lineage>
        <taxon>Bacteria</taxon>
        <taxon>Pseudomonadati</taxon>
        <taxon>Pseudomonadota</taxon>
        <taxon>Alphaproteobacteria</taxon>
        <taxon>Hyphomicrobiales</taxon>
        <taxon>Methylobacteriaceae</taxon>
        <taxon>Methylobacterium</taxon>
    </lineage>
</organism>
<feature type="region of interest" description="Disordered" evidence="1">
    <location>
        <begin position="35"/>
        <end position="155"/>
    </location>
</feature>
<dbReference type="AlphaFoldDB" id="A0A0C6FQY5"/>
<evidence type="ECO:0000313" key="3">
    <source>
        <dbReference type="Proteomes" id="UP000061432"/>
    </source>
</evidence>
<dbReference type="OrthoDB" id="10011385at2"/>
<feature type="compositionally biased region" description="Low complexity" evidence="1">
    <location>
        <begin position="123"/>
        <end position="133"/>
    </location>
</feature>
<dbReference type="Proteomes" id="UP000061432">
    <property type="component" value="Plasmid pMaq22A_1p"/>
</dbReference>
<gene>
    <name evidence="2" type="ORF">Maq22A_1p36415</name>
</gene>
<feature type="compositionally biased region" description="Basic and acidic residues" evidence="1">
    <location>
        <begin position="193"/>
        <end position="208"/>
    </location>
</feature>
<feature type="region of interest" description="Disordered" evidence="1">
    <location>
        <begin position="193"/>
        <end position="298"/>
    </location>
</feature>
<evidence type="ECO:0000313" key="2">
    <source>
        <dbReference type="EMBL" id="BAQ49487.1"/>
    </source>
</evidence>
<accession>A0A0C6FQY5</accession>
<dbReference type="RefSeq" id="WP_145984747.1">
    <property type="nucleotide sequence ID" value="NZ_AP014705.1"/>
</dbReference>
<sequence>MSIAVLIKQLRDAGAPMEAIEIAVAAVEAERARFEAAEASRLAADEARKADQRARTAKSRAKSDAALSRDGNVTVTPPSRDPSPKDNNQTPTQPIPPVDPDGSTAPKGADDAELPELVDPVEAGAAPAAQPGAVTPKATSEPRARRLTADFADSPEARAVCAEMGLTDAEADAALAEFCDYWLAEGGAKARKIDWPRTLRNRLREVSRRRPPPGRPLPRGQPDRPLSPAARRALFLRDLSRGSDAPDDETDPSIDDDGPIIDHEGDGRPDRPLPRSAAGDPRQFPAQGNLRLAGAGRR</sequence>